<evidence type="ECO:0000256" key="2">
    <source>
        <dbReference type="ARBA" id="ARBA00011233"/>
    </source>
</evidence>
<dbReference type="GO" id="GO:0015288">
    <property type="term" value="F:porin activity"/>
    <property type="evidence" value="ECO:0007669"/>
    <property type="project" value="UniProtKB-KW"/>
</dbReference>
<dbReference type="InterPro" id="IPR023614">
    <property type="entry name" value="Porin_dom_sf"/>
</dbReference>
<keyword evidence="8" id="KW-0626">Porin</keyword>
<dbReference type="Pfam" id="PF13609">
    <property type="entry name" value="Porin_4"/>
    <property type="match status" value="1"/>
</dbReference>
<evidence type="ECO:0000256" key="4">
    <source>
        <dbReference type="ARBA" id="ARBA00022452"/>
    </source>
</evidence>
<evidence type="ECO:0000256" key="10">
    <source>
        <dbReference type="ARBA" id="ARBA00023237"/>
    </source>
</evidence>
<dbReference type="InterPro" id="IPR050298">
    <property type="entry name" value="Gram-neg_bact_OMP"/>
</dbReference>
<dbReference type="SUPFAM" id="SSF56935">
    <property type="entry name" value="Porins"/>
    <property type="match status" value="1"/>
</dbReference>
<dbReference type="AlphaFoldDB" id="A0ABD0BDT2"/>
<accession>A0ABD0BDT2</accession>
<keyword evidence="5" id="KW-0812">Transmembrane</keyword>
<dbReference type="Proteomes" id="UP000737420">
    <property type="component" value="Unassembled WGS sequence"/>
</dbReference>
<dbReference type="GO" id="GO:0009279">
    <property type="term" value="C:cell outer membrane"/>
    <property type="evidence" value="ECO:0007669"/>
    <property type="project" value="UniProtKB-SubCell"/>
</dbReference>
<evidence type="ECO:0000256" key="5">
    <source>
        <dbReference type="ARBA" id="ARBA00022692"/>
    </source>
</evidence>
<evidence type="ECO:0000259" key="11">
    <source>
        <dbReference type="Pfam" id="PF13609"/>
    </source>
</evidence>
<dbReference type="EMBL" id="BPOP01000071">
    <property type="protein sequence ID" value="GJB94040.1"/>
    <property type="molecule type" value="Genomic_DNA"/>
</dbReference>
<sequence length="134" mass="15001">MDPDADQYRFSGIGARYTLGSLMLGALYAKDQVSYRNGRAESEDKVWELTAVYDISQKWAARAGYRHLDNDGGDGMSLRDTTLELQYKLTPRSSLYSAYVFCDGEDGLADNTITSFGGSSNSESFYHLGLRYEF</sequence>
<dbReference type="GO" id="GO:0006811">
    <property type="term" value="P:monoatomic ion transport"/>
    <property type="evidence" value="ECO:0007669"/>
    <property type="project" value="UniProtKB-KW"/>
</dbReference>
<comment type="subunit">
    <text evidence="2">Homotrimer.</text>
</comment>
<evidence type="ECO:0000313" key="13">
    <source>
        <dbReference type="Proteomes" id="UP000737420"/>
    </source>
</evidence>
<dbReference type="RefSeq" id="WP_223931273.1">
    <property type="nucleotide sequence ID" value="NZ_AP024402.1"/>
</dbReference>
<keyword evidence="10" id="KW-0998">Cell outer membrane</keyword>
<gene>
    <name evidence="12" type="ORF">KAM382_41010</name>
</gene>
<evidence type="ECO:0000256" key="1">
    <source>
        <dbReference type="ARBA" id="ARBA00004571"/>
    </source>
</evidence>
<evidence type="ECO:0000256" key="8">
    <source>
        <dbReference type="ARBA" id="ARBA00023114"/>
    </source>
</evidence>
<reference evidence="12 13" key="1">
    <citation type="submission" date="2021-07" db="EMBL/GenBank/DDBJ databases">
        <title>Draft genome sequence of carbapenem-resistant Aeromonas spp. in Japan.</title>
        <authorList>
            <person name="Maehana S."/>
            <person name="Suzuki M."/>
            <person name="Kitasato H."/>
        </authorList>
    </citation>
    <scope>NUCLEOTIDE SEQUENCE [LARGE SCALE GENOMIC DNA]</scope>
    <source>
        <strain evidence="12 13">KAM382</strain>
    </source>
</reference>
<keyword evidence="3" id="KW-0813">Transport</keyword>
<proteinExistence type="predicted"/>
<evidence type="ECO:0000256" key="9">
    <source>
        <dbReference type="ARBA" id="ARBA00023136"/>
    </source>
</evidence>
<keyword evidence="4" id="KW-1134">Transmembrane beta strand</keyword>
<evidence type="ECO:0000313" key="12">
    <source>
        <dbReference type="EMBL" id="GJB94040.1"/>
    </source>
</evidence>
<keyword evidence="6" id="KW-0732">Signal</keyword>
<evidence type="ECO:0000256" key="7">
    <source>
        <dbReference type="ARBA" id="ARBA00023065"/>
    </source>
</evidence>
<name>A0ABD0BDT2_AERCA</name>
<evidence type="ECO:0000256" key="6">
    <source>
        <dbReference type="ARBA" id="ARBA00022729"/>
    </source>
</evidence>
<dbReference type="GO" id="GO:0046930">
    <property type="term" value="C:pore complex"/>
    <property type="evidence" value="ECO:0007669"/>
    <property type="project" value="UniProtKB-KW"/>
</dbReference>
<dbReference type="PANTHER" id="PTHR34501">
    <property type="entry name" value="PROTEIN YDDL-RELATED"/>
    <property type="match status" value="1"/>
</dbReference>
<comment type="caution">
    <text evidence="12">The sequence shown here is derived from an EMBL/GenBank/DDBJ whole genome shotgun (WGS) entry which is preliminary data.</text>
</comment>
<dbReference type="Gene3D" id="2.40.160.10">
    <property type="entry name" value="Porin"/>
    <property type="match status" value="1"/>
</dbReference>
<feature type="domain" description="Porin" evidence="11">
    <location>
        <begin position="8"/>
        <end position="105"/>
    </location>
</feature>
<keyword evidence="7" id="KW-0406">Ion transport</keyword>
<evidence type="ECO:0000256" key="3">
    <source>
        <dbReference type="ARBA" id="ARBA00022448"/>
    </source>
</evidence>
<protein>
    <recommendedName>
        <fullName evidence="11">Porin domain-containing protein</fullName>
    </recommendedName>
</protein>
<dbReference type="PANTHER" id="PTHR34501:SF9">
    <property type="entry name" value="MAJOR OUTER MEMBRANE PROTEIN P.IA"/>
    <property type="match status" value="1"/>
</dbReference>
<dbReference type="InterPro" id="IPR033900">
    <property type="entry name" value="Gram_neg_porin_domain"/>
</dbReference>
<keyword evidence="9" id="KW-0472">Membrane</keyword>
<organism evidence="12 13">
    <name type="scientific">Aeromonas caviae</name>
    <name type="common">Aeromonas punctata</name>
    <dbReference type="NCBI Taxonomy" id="648"/>
    <lineage>
        <taxon>Bacteria</taxon>
        <taxon>Pseudomonadati</taxon>
        <taxon>Pseudomonadota</taxon>
        <taxon>Gammaproteobacteria</taxon>
        <taxon>Aeromonadales</taxon>
        <taxon>Aeromonadaceae</taxon>
        <taxon>Aeromonas</taxon>
    </lineage>
</organism>
<comment type="subcellular location">
    <subcellularLocation>
        <location evidence="1">Cell outer membrane</location>
        <topology evidence="1">Multi-pass membrane protein</topology>
    </subcellularLocation>
</comment>